<feature type="compositionally biased region" description="Low complexity" evidence="1">
    <location>
        <begin position="202"/>
        <end position="211"/>
    </location>
</feature>
<dbReference type="HOGENOM" id="CLU_696707_0_0_1"/>
<feature type="compositionally biased region" description="Low complexity" evidence="1">
    <location>
        <begin position="23"/>
        <end position="33"/>
    </location>
</feature>
<dbReference type="InParanoid" id="A0A066VYQ7"/>
<gene>
    <name evidence="2" type="ORF">K437DRAFT_274845</name>
</gene>
<dbReference type="RefSeq" id="XP_013242461.1">
    <property type="nucleotide sequence ID" value="XM_013387007.1"/>
</dbReference>
<organism evidence="2 3">
    <name type="scientific">Tilletiaria anomala (strain ATCC 24038 / CBS 436.72 / UBC 951)</name>
    <dbReference type="NCBI Taxonomy" id="1037660"/>
    <lineage>
        <taxon>Eukaryota</taxon>
        <taxon>Fungi</taxon>
        <taxon>Dikarya</taxon>
        <taxon>Basidiomycota</taxon>
        <taxon>Ustilaginomycotina</taxon>
        <taxon>Exobasidiomycetes</taxon>
        <taxon>Georgefischeriales</taxon>
        <taxon>Tilletiariaceae</taxon>
        <taxon>Tilletiaria</taxon>
    </lineage>
</organism>
<reference evidence="2 3" key="1">
    <citation type="submission" date="2014-05" db="EMBL/GenBank/DDBJ databases">
        <title>Draft genome sequence of a rare smut relative, Tilletiaria anomala UBC 951.</title>
        <authorList>
            <consortium name="DOE Joint Genome Institute"/>
            <person name="Toome M."/>
            <person name="Kuo A."/>
            <person name="Henrissat B."/>
            <person name="Lipzen A."/>
            <person name="Tritt A."/>
            <person name="Yoshinaga Y."/>
            <person name="Zane M."/>
            <person name="Barry K."/>
            <person name="Grigoriev I.V."/>
            <person name="Spatafora J.W."/>
            <person name="Aimea M.C."/>
        </authorList>
    </citation>
    <scope>NUCLEOTIDE SEQUENCE [LARGE SCALE GENOMIC DNA]</scope>
    <source>
        <strain evidence="2 3">UBC 951</strain>
    </source>
</reference>
<accession>A0A066VYQ7</accession>
<dbReference type="AlphaFoldDB" id="A0A066VYQ7"/>
<evidence type="ECO:0000313" key="3">
    <source>
        <dbReference type="Proteomes" id="UP000027361"/>
    </source>
</evidence>
<comment type="caution">
    <text evidence="2">The sequence shown here is derived from an EMBL/GenBank/DDBJ whole genome shotgun (WGS) entry which is preliminary data.</text>
</comment>
<dbReference type="OrthoDB" id="2554945at2759"/>
<feature type="compositionally biased region" description="Basic and acidic residues" evidence="1">
    <location>
        <begin position="109"/>
        <end position="122"/>
    </location>
</feature>
<name>A0A066VYQ7_TILAU</name>
<feature type="region of interest" description="Disordered" evidence="1">
    <location>
        <begin position="283"/>
        <end position="302"/>
    </location>
</feature>
<dbReference type="EMBL" id="JMSN01000059">
    <property type="protein sequence ID" value="KDN43685.1"/>
    <property type="molecule type" value="Genomic_DNA"/>
</dbReference>
<evidence type="ECO:0000256" key="1">
    <source>
        <dbReference type="SAM" id="MobiDB-lite"/>
    </source>
</evidence>
<dbReference type="Proteomes" id="UP000027361">
    <property type="component" value="Unassembled WGS sequence"/>
</dbReference>
<feature type="compositionally biased region" description="Low complexity" evidence="1">
    <location>
        <begin position="98"/>
        <end position="107"/>
    </location>
</feature>
<sequence>MPRSIKFSDDGSVPADAAVTATSSLGGSSRRGSYAVNLPAANVRVGDDVEDDEDEDDAPVEESVSSGRQQVSQQDSRRKQVVKEANLKRKRAEDARAASKQAKQLQKAQKKEAAVKNKEHTKGKAKAVASEEGEKEAFDIEEDKLDADLDGDGGDETAEAPSSSRLDPSLFAAAFARQAELFGASSDAPISKLAKSALKQGSSFSASGSHSVNTAARSMDPVVEARRRAARRQRIQDAKAGIVRGHDGKPMKRLADGRTVVRALGATSTPLECETFSTTGNNITLFDHDTTPQDREDEPMEEGLYDENATSASSLDPLQSKPNARARAFLKRNLKRKGGVLEDHPAAASRMGGLGKHRAGPRKTIDDPLGLEDPFLMKGGAYASQGGHAKLTGAAPRNAAGKLRMQTAQRGRHGGGRVDAKSAVLKGSVIGRSAWGGFVRGA</sequence>
<keyword evidence="3" id="KW-1185">Reference proteome</keyword>
<feature type="compositionally biased region" description="Acidic residues" evidence="1">
    <location>
        <begin position="131"/>
        <end position="158"/>
    </location>
</feature>
<feature type="compositionally biased region" description="Acidic residues" evidence="1">
    <location>
        <begin position="48"/>
        <end position="60"/>
    </location>
</feature>
<feature type="region of interest" description="Disordered" evidence="1">
    <location>
        <begin position="202"/>
        <end position="221"/>
    </location>
</feature>
<proteinExistence type="predicted"/>
<dbReference type="GeneID" id="25266583"/>
<feature type="compositionally biased region" description="Basic and acidic residues" evidence="1">
    <location>
        <begin position="75"/>
        <end position="97"/>
    </location>
</feature>
<feature type="compositionally biased region" description="Low complexity" evidence="1">
    <location>
        <begin position="61"/>
        <end position="74"/>
    </location>
</feature>
<feature type="region of interest" description="Disordered" evidence="1">
    <location>
        <begin position="22"/>
        <end position="167"/>
    </location>
</feature>
<protein>
    <submittedName>
        <fullName evidence="2">Uncharacterized protein</fullName>
    </submittedName>
</protein>
<evidence type="ECO:0000313" key="2">
    <source>
        <dbReference type="EMBL" id="KDN43685.1"/>
    </source>
</evidence>
<feature type="region of interest" description="Disordered" evidence="1">
    <location>
        <begin position="347"/>
        <end position="367"/>
    </location>
</feature>